<protein>
    <recommendedName>
        <fullName evidence="5">Transglycosylase SLT domain-containing protein</fullName>
    </recommendedName>
</protein>
<evidence type="ECO:0000256" key="1">
    <source>
        <dbReference type="ARBA" id="ARBA00007734"/>
    </source>
</evidence>
<reference evidence="6" key="1">
    <citation type="journal article" date="2014" name="Int. J. Syst. Evol. Microbiol.">
        <title>Complete genome sequence of Corynebacterium casei LMG S-19264T (=DSM 44701T), isolated from a smear-ripened cheese.</title>
        <authorList>
            <consortium name="US DOE Joint Genome Institute (JGI-PGF)"/>
            <person name="Walter F."/>
            <person name="Albersmeier A."/>
            <person name="Kalinowski J."/>
            <person name="Ruckert C."/>
        </authorList>
    </citation>
    <scope>NUCLEOTIDE SEQUENCE</scope>
    <source>
        <strain evidence="6">CCM 7684</strain>
    </source>
</reference>
<evidence type="ECO:0000256" key="4">
    <source>
        <dbReference type="SAM" id="SignalP"/>
    </source>
</evidence>
<comment type="similarity">
    <text evidence="1">Belongs to the transglycosylase Slt family.</text>
</comment>
<proteinExistence type="inferred from homology"/>
<feature type="signal peptide" evidence="4">
    <location>
        <begin position="1"/>
        <end position="23"/>
    </location>
</feature>
<dbReference type="Proteomes" id="UP000602745">
    <property type="component" value="Unassembled WGS sequence"/>
</dbReference>
<dbReference type="SUPFAM" id="SSF53955">
    <property type="entry name" value="Lysozyme-like"/>
    <property type="match status" value="1"/>
</dbReference>
<organism evidence="6 7">
    <name type="scientific">Agaricicola taiwanensis</name>
    <dbReference type="NCBI Taxonomy" id="591372"/>
    <lineage>
        <taxon>Bacteria</taxon>
        <taxon>Pseudomonadati</taxon>
        <taxon>Pseudomonadota</taxon>
        <taxon>Alphaproteobacteria</taxon>
        <taxon>Rhodobacterales</taxon>
        <taxon>Paracoccaceae</taxon>
        <taxon>Agaricicola</taxon>
    </lineage>
</organism>
<feature type="chain" id="PRO_5035260752" description="Transglycosylase SLT domain-containing protein" evidence="4">
    <location>
        <begin position="24"/>
        <end position="262"/>
    </location>
</feature>
<accession>A0A8J2YGX3</accession>
<comment type="caution">
    <text evidence="6">The sequence shown here is derived from an EMBL/GenBank/DDBJ whole genome shotgun (WGS) entry which is preliminary data.</text>
</comment>
<feature type="region of interest" description="Disordered" evidence="3">
    <location>
        <begin position="56"/>
        <end position="95"/>
    </location>
</feature>
<name>A0A8J2YGX3_9RHOB</name>
<evidence type="ECO:0000313" key="7">
    <source>
        <dbReference type="Proteomes" id="UP000602745"/>
    </source>
</evidence>
<dbReference type="Gene3D" id="1.10.530.10">
    <property type="match status" value="1"/>
</dbReference>
<feature type="domain" description="Transglycosylase SLT" evidence="5">
    <location>
        <begin position="132"/>
        <end position="225"/>
    </location>
</feature>
<dbReference type="Pfam" id="PF01464">
    <property type="entry name" value="SLT"/>
    <property type="match status" value="1"/>
</dbReference>
<evidence type="ECO:0000256" key="2">
    <source>
        <dbReference type="ARBA" id="ARBA00009387"/>
    </source>
</evidence>
<evidence type="ECO:0000256" key="3">
    <source>
        <dbReference type="SAM" id="MobiDB-lite"/>
    </source>
</evidence>
<reference evidence="6" key="2">
    <citation type="submission" date="2020-09" db="EMBL/GenBank/DDBJ databases">
        <authorList>
            <person name="Sun Q."/>
            <person name="Sedlacek I."/>
        </authorList>
    </citation>
    <scope>NUCLEOTIDE SEQUENCE</scope>
    <source>
        <strain evidence="6">CCM 7684</strain>
    </source>
</reference>
<keyword evidence="4" id="KW-0732">Signal</keyword>
<dbReference type="AlphaFoldDB" id="A0A8J2YGX3"/>
<dbReference type="InterPro" id="IPR008258">
    <property type="entry name" value="Transglycosylase_SLT_dom_1"/>
</dbReference>
<keyword evidence="7" id="KW-1185">Reference proteome</keyword>
<evidence type="ECO:0000313" key="6">
    <source>
        <dbReference type="EMBL" id="GGE42201.1"/>
    </source>
</evidence>
<gene>
    <name evidence="6" type="ORF">GCM10007276_19390</name>
</gene>
<dbReference type="EMBL" id="BMCP01000002">
    <property type="protein sequence ID" value="GGE42201.1"/>
    <property type="molecule type" value="Genomic_DNA"/>
</dbReference>
<evidence type="ECO:0000259" key="5">
    <source>
        <dbReference type="Pfam" id="PF01464"/>
    </source>
</evidence>
<comment type="similarity">
    <text evidence="2">Belongs to the virb1 family.</text>
</comment>
<sequence length="262" mass="27433">MLTYRLTATALAVLVVSAAPSYAAPKNPERNAVASAKVPQQDVSAQDFIMMEAARAEKTKPRAARTKARQRTETAKAAKPSRQAKAEKSAPVVEGRAAAVDIPQTRVEKSTRGTVRASAPAGSESLRAMVARHAAANGVPYNLAHGVIMVESRYNARATGPGGYIGLMQLSYRTAKGMGYSGTRAGLYDPDTNLRYGMKYLGGALRLAGGSTCGAVSKYQGGHGVKGVTRAGSVYCAKVRKHIAAMPAAPKSEQVAANTPRS</sequence>
<dbReference type="PANTHER" id="PTHR37423:SF2">
    <property type="entry name" value="MEMBRANE-BOUND LYTIC MUREIN TRANSGLYCOSYLASE C"/>
    <property type="match status" value="1"/>
</dbReference>
<dbReference type="InterPro" id="IPR023346">
    <property type="entry name" value="Lysozyme-like_dom_sf"/>
</dbReference>
<dbReference type="PANTHER" id="PTHR37423">
    <property type="entry name" value="SOLUBLE LYTIC MUREIN TRANSGLYCOSYLASE-RELATED"/>
    <property type="match status" value="1"/>
</dbReference>